<dbReference type="SUPFAM" id="SSF48230">
    <property type="entry name" value="Chondroitin AC/alginate lyase"/>
    <property type="match status" value="1"/>
</dbReference>
<dbReference type="InterPro" id="IPR008397">
    <property type="entry name" value="Alginate_lyase_dom"/>
</dbReference>
<protein>
    <submittedName>
        <fullName evidence="5">Alginate lyase</fullName>
    </submittedName>
</protein>
<feature type="compositionally biased region" description="Polar residues" evidence="3">
    <location>
        <begin position="401"/>
        <end position="410"/>
    </location>
</feature>
<evidence type="ECO:0000259" key="4">
    <source>
        <dbReference type="Pfam" id="PF05426"/>
    </source>
</evidence>
<gene>
    <name evidence="5" type="ORF">SAMN06265222_101206</name>
</gene>
<keyword evidence="2 5" id="KW-0456">Lyase</keyword>
<dbReference type="GO" id="GO:0016829">
    <property type="term" value="F:lyase activity"/>
    <property type="evidence" value="ECO:0007669"/>
    <property type="project" value="UniProtKB-KW"/>
</dbReference>
<proteinExistence type="predicted"/>
<dbReference type="RefSeq" id="WP_283430464.1">
    <property type="nucleotide sequence ID" value="NZ_FXUG01000001.1"/>
</dbReference>
<evidence type="ECO:0000313" key="5">
    <source>
        <dbReference type="EMBL" id="SMP38883.1"/>
    </source>
</evidence>
<accession>A0ABY1PNJ8</accession>
<feature type="domain" description="Alginate lyase" evidence="4">
    <location>
        <begin position="99"/>
        <end position="299"/>
    </location>
</feature>
<name>A0ABY1PNJ8_9BACT</name>
<sequence length="410" mass="46316">MCLPDLNEVMILYQMRIVVFLLLLTSVNGAIALGQFAHPGVAHSLESIAFARGNVEAGEQPWLSAWEGVSNSRYASLEYQARPSSRVERGPYNNPDIGSSEFSDDAKAAYYHSLCWAFSGEEAHAVKAAEVINAWSGTLRSVGNHDARLLIGMSGYHFCVAAELLKHTWDQWPEDEQSRFESMLRDIWYPVIEDFHPTANGNWDASMLQVMIAMAVFLDDQKMFDKATDYYLSGNGNGAIGKYFMESGQCQESGRDQAHTQMGLEFLANTCETAWIQGVDLYGTLDNRLLKGFEYTAKYNLGFDVPYQPYRSVEGRYFYETLSRDSRGRLRPMYERVLNHYQNRQGLKATYTEQAALKLRMNQPEGRVDRDGSRRGGRREGRRGRGRSTPSHLDTLMYAGRSSSVQGTTE</sequence>
<feature type="region of interest" description="Disordered" evidence="3">
    <location>
        <begin position="360"/>
        <end position="410"/>
    </location>
</feature>
<keyword evidence="1" id="KW-0732">Signal</keyword>
<evidence type="ECO:0000313" key="6">
    <source>
        <dbReference type="Proteomes" id="UP001158067"/>
    </source>
</evidence>
<evidence type="ECO:0000256" key="1">
    <source>
        <dbReference type="ARBA" id="ARBA00022729"/>
    </source>
</evidence>
<comment type="caution">
    <text evidence="5">The sequence shown here is derived from an EMBL/GenBank/DDBJ whole genome shotgun (WGS) entry which is preliminary data.</text>
</comment>
<dbReference type="Gene3D" id="1.50.10.100">
    <property type="entry name" value="Chondroitin AC/alginate lyase"/>
    <property type="match status" value="1"/>
</dbReference>
<feature type="compositionally biased region" description="Basic residues" evidence="3">
    <location>
        <begin position="375"/>
        <end position="386"/>
    </location>
</feature>
<keyword evidence="6" id="KW-1185">Reference proteome</keyword>
<reference evidence="5 6" key="1">
    <citation type="submission" date="2017-05" db="EMBL/GenBank/DDBJ databases">
        <authorList>
            <person name="Varghese N."/>
            <person name="Submissions S."/>
        </authorList>
    </citation>
    <scope>NUCLEOTIDE SEQUENCE [LARGE SCALE GENOMIC DNA]</scope>
    <source>
        <strain evidence="5 6">DSM 25457</strain>
    </source>
</reference>
<evidence type="ECO:0000256" key="3">
    <source>
        <dbReference type="SAM" id="MobiDB-lite"/>
    </source>
</evidence>
<dbReference type="Pfam" id="PF05426">
    <property type="entry name" value="Alginate_lyase"/>
    <property type="match status" value="1"/>
</dbReference>
<organism evidence="5 6">
    <name type="scientific">Neorhodopirellula lusitana</name>
    <dbReference type="NCBI Taxonomy" id="445327"/>
    <lineage>
        <taxon>Bacteria</taxon>
        <taxon>Pseudomonadati</taxon>
        <taxon>Planctomycetota</taxon>
        <taxon>Planctomycetia</taxon>
        <taxon>Pirellulales</taxon>
        <taxon>Pirellulaceae</taxon>
        <taxon>Neorhodopirellula</taxon>
    </lineage>
</organism>
<dbReference type="InterPro" id="IPR008929">
    <property type="entry name" value="Chondroitin_lyas"/>
</dbReference>
<dbReference type="EMBL" id="FXUG01000001">
    <property type="protein sequence ID" value="SMP38883.1"/>
    <property type="molecule type" value="Genomic_DNA"/>
</dbReference>
<evidence type="ECO:0000256" key="2">
    <source>
        <dbReference type="ARBA" id="ARBA00023239"/>
    </source>
</evidence>
<dbReference type="Proteomes" id="UP001158067">
    <property type="component" value="Unassembled WGS sequence"/>
</dbReference>